<dbReference type="PANTHER" id="PTHR30006:SF2">
    <property type="entry name" value="ABC TRANSPORTER SUBSTRATE-BINDING PROTEIN"/>
    <property type="match status" value="1"/>
</dbReference>
<feature type="signal peptide" evidence="3">
    <location>
        <begin position="1"/>
        <end position="22"/>
    </location>
</feature>
<dbReference type="Proteomes" id="UP001620626">
    <property type="component" value="Unassembled WGS sequence"/>
</dbReference>
<reference evidence="4 5" key="1">
    <citation type="submission" date="2024-10" db="EMBL/GenBank/DDBJ databases">
        <authorList>
            <person name="Kim D."/>
        </authorList>
    </citation>
    <scope>NUCLEOTIDE SEQUENCE [LARGE SCALE GENOMIC DNA]</scope>
    <source>
        <strain evidence="4">BH-2024</strain>
    </source>
</reference>
<feature type="region of interest" description="Disordered" evidence="2">
    <location>
        <begin position="24"/>
        <end position="57"/>
    </location>
</feature>
<proteinExistence type="predicted"/>
<organism evidence="4 5">
    <name type="scientific">Heterodera trifolii</name>
    <dbReference type="NCBI Taxonomy" id="157864"/>
    <lineage>
        <taxon>Eukaryota</taxon>
        <taxon>Metazoa</taxon>
        <taxon>Ecdysozoa</taxon>
        <taxon>Nematoda</taxon>
        <taxon>Chromadorea</taxon>
        <taxon>Rhabditida</taxon>
        <taxon>Tylenchina</taxon>
        <taxon>Tylenchomorpha</taxon>
        <taxon>Tylenchoidea</taxon>
        <taxon>Heteroderidae</taxon>
        <taxon>Heteroderinae</taxon>
        <taxon>Heterodera</taxon>
    </lineage>
</organism>
<comment type="caution">
    <text evidence="4">The sequence shown here is derived from an EMBL/GenBank/DDBJ whole genome shotgun (WGS) entry which is preliminary data.</text>
</comment>
<sequence>MKIYFATLFIIFLLSELQLVNGKTKKKKQKNNSDDDSSPSKSSKSSSSKSGSSVIRGQLKEETRTLDEIYKAALKEGGKFILYAGGDFPGDIDGIKRAFEARFPGITMDVIVDYSKFHGPRIDIQLDNNSLVPDVVQLQTLHDFPRWKKQGVLMQYKPKGWSAIYEDYRDPDGYFTGIMIVVFSNNINTRLVPNESDWPRNATDLLKPIFANGTIIQTYPNDDDAVLFWFKQVVDKYGWDYMTKLAAQKPVMVRGTGVDMSTSYATLTSMGPAVLSNSSSNLMILPDKDPFVIWAQQAAIFKAAKHPETAKLYLNFMLDKVTQQILQWSVRKDVPAKDGFKQSWEYKQSSHKAFEKFMEDHEGVERFKTQMSFFFGEVQGDPSPGHVNLHQEKALPH</sequence>
<dbReference type="Pfam" id="PF13343">
    <property type="entry name" value="SBP_bac_6"/>
    <property type="match status" value="1"/>
</dbReference>
<evidence type="ECO:0000256" key="2">
    <source>
        <dbReference type="SAM" id="MobiDB-lite"/>
    </source>
</evidence>
<keyword evidence="1 3" id="KW-0732">Signal</keyword>
<evidence type="ECO:0000256" key="1">
    <source>
        <dbReference type="ARBA" id="ARBA00022729"/>
    </source>
</evidence>
<keyword evidence="5" id="KW-1185">Reference proteome</keyword>
<feature type="compositionally biased region" description="Low complexity" evidence="2">
    <location>
        <begin position="39"/>
        <end position="53"/>
    </location>
</feature>
<dbReference type="PANTHER" id="PTHR30006">
    <property type="entry name" value="THIAMINE-BINDING PERIPLASMIC PROTEIN-RELATED"/>
    <property type="match status" value="1"/>
</dbReference>
<evidence type="ECO:0000313" key="4">
    <source>
        <dbReference type="EMBL" id="KAL3117004.1"/>
    </source>
</evidence>
<dbReference type="EMBL" id="JBICBT010000337">
    <property type="protein sequence ID" value="KAL3117004.1"/>
    <property type="molecule type" value="Genomic_DNA"/>
</dbReference>
<dbReference type="AlphaFoldDB" id="A0ABD2LPF8"/>
<evidence type="ECO:0000256" key="3">
    <source>
        <dbReference type="SAM" id="SignalP"/>
    </source>
</evidence>
<dbReference type="Gene3D" id="3.40.190.10">
    <property type="entry name" value="Periplasmic binding protein-like II"/>
    <property type="match status" value="2"/>
</dbReference>
<evidence type="ECO:0000313" key="5">
    <source>
        <dbReference type="Proteomes" id="UP001620626"/>
    </source>
</evidence>
<gene>
    <name evidence="4" type="ORF">niasHT_002963</name>
</gene>
<protein>
    <submittedName>
        <fullName evidence="4">Uncharacterized protein</fullName>
    </submittedName>
</protein>
<feature type="chain" id="PRO_5044811148" evidence="3">
    <location>
        <begin position="23"/>
        <end position="397"/>
    </location>
</feature>
<dbReference type="SUPFAM" id="SSF53850">
    <property type="entry name" value="Periplasmic binding protein-like II"/>
    <property type="match status" value="1"/>
</dbReference>
<accession>A0ABD2LPF8</accession>
<name>A0ABD2LPF8_9BILA</name>